<reference evidence="2 3" key="1">
    <citation type="submission" date="2015-09" db="EMBL/GenBank/DDBJ databases">
        <title>Draft genome sequence of Kouleothrix aurantiaca JCM 19913.</title>
        <authorList>
            <person name="Hemp J."/>
        </authorList>
    </citation>
    <scope>NUCLEOTIDE SEQUENCE [LARGE SCALE GENOMIC DNA]</scope>
    <source>
        <strain evidence="2 3">COM-B</strain>
    </source>
</reference>
<evidence type="ECO:0000313" key="2">
    <source>
        <dbReference type="EMBL" id="KPV51311.1"/>
    </source>
</evidence>
<keyword evidence="1" id="KW-0812">Transmembrane</keyword>
<keyword evidence="1" id="KW-1133">Transmembrane helix</keyword>
<proteinExistence type="predicted"/>
<protein>
    <submittedName>
        <fullName evidence="2">Uncharacterized protein</fullName>
    </submittedName>
</protein>
<sequence length="231" mass="25241">MANSEARRVSTGWFSRSADGPRDARPLFVQLPLLWKAMILTSFLINLILIGVIVGGLFFVWKWRPELGSTMLNAQSFAQGNVAELRDVVQQLQAAHIKTTIPLDQQLPLKGKGVVVPVDQQTQVTLTSDVPLNLAGADIDLGAGNRLRAQNISLVLPAGTPLNIALKMDIPLDNVTIPIRLDVPVDIAMADTELAPQFKRLGNVVDRLVYPVRDVVDLPDVQKPDPPQVPK</sequence>
<evidence type="ECO:0000256" key="1">
    <source>
        <dbReference type="SAM" id="Phobius"/>
    </source>
</evidence>
<comment type="caution">
    <text evidence="2">The sequence shown here is derived from an EMBL/GenBank/DDBJ whole genome shotgun (WGS) entry which is preliminary data.</text>
</comment>
<accession>A0A0P9CY56</accession>
<gene>
    <name evidence="2" type="ORF">SE17_21950</name>
</gene>
<dbReference type="Proteomes" id="UP000050509">
    <property type="component" value="Unassembled WGS sequence"/>
</dbReference>
<dbReference type="AlphaFoldDB" id="A0A0P9CY56"/>
<name>A0A0P9CY56_9CHLR</name>
<dbReference type="EMBL" id="LJCR01000971">
    <property type="protein sequence ID" value="KPV51311.1"/>
    <property type="molecule type" value="Genomic_DNA"/>
</dbReference>
<keyword evidence="3" id="KW-1185">Reference proteome</keyword>
<feature type="transmembrane region" description="Helical" evidence="1">
    <location>
        <begin position="37"/>
        <end position="61"/>
    </location>
</feature>
<evidence type="ECO:0000313" key="3">
    <source>
        <dbReference type="Proteomes" id="UP000050509"/>
    </source>
</evidence>
<organism evidence="2 3">
    <name type="scientific">Kouleothrix aurantiaca</name>
    <dbReference type="NCBI Taxonomy" id="186479"/>
    <lineage>
        <taxon>Bacteria</taxon>
        <taxon>Bacillati</taxon>
        <taxon>Chloroflexota</taxon>
        <taxon>Chloroflexia</taxon>
        <taxon>Chloroflexales</taxon>
        <taxon>Roseiflexineae</taxon>
        <taxon>Roseiflexaceae</taxon>
        <taxon>Kouleothrix</taxon>
    </lineage>
</organism>
<keyword evidence="1" id="KW-0472">Membrane</keyword>